<keyword evidence="6 13" id="KW-0067">ATP-binding</keyword>
<dbReference type="InterPro" id="IPR027417">
    <property type="entry name" value="P-loop_NTPase"/>
</dbReference>
<dbReference type="PANTHER" id="PTHR48041">
    <property type="entry name" value="ABC TRANSPORTER G FAMILY MEMBER 28"/>
    <property type="match status" value="1"/>
</dbReference>
<evidence type="ECO:0000256" key="7">
    <source>
        <dbReference type="ARBA" id="ARBA00022989"/>
    </source>
</evidence>
<comment type="caution">
    <text evidence="13">The sequence shown here is derived from an EMBL/GenBank/DDBJ whole genome shotgun (WGS) entry which is preliminary data.</text>
</comment>
<evidence type="ECO:0000313" key="14">
    <source>
        <dbReference type="Proteomes" id="UP000604475"/>
    </source>
</evidence>
<dbReference type="Pfam" id="PF00498">
    <property type="entry name" value="FHA"/>
    <property type="match status" value="2"/>
</dbReference>
<evidence type="ECO:0000256" key="10">
    <source>
        <dbReference type="SAM" id="Phobius"/>
    </source>
</evidence>
<feature type="region of interest" description="Disordered" evidence="9">
    <location>
        <begin position="166"/>
        <end position="205"/>
    </location>
</feature>
<evidence type="ECO:0000256" key="3">
    <source>
        <dbReference type="ARBA" id="ARBA00022553"/>
    </source>
</evidence>
<feature type="transmembrane region" description="Helical" evidence="10">
    <location>
        <begin position="753"/>
        <end position="771"/>
    </location>
</feature>
<dbReference type="PANTHER" id="PTHR48041:SF139">
    <property type="entry name" value="PROTEIN SCARLET"/>
    <property type="match status" value="1"/>
</dbReference>
<dbReference type="InterPro" id="IPR050352">
    <property type="entry name" value="ABCG_transporters"/>
</dbReference>
<evidence type="ECO:0000256" key="4">
    <source>
        <dbReference type="ARBA" id="ARBA00022692"/>
    </source>
</evidence>
<proteinExistence type="predicted"/>
<gene>
    <name evidence="13" type="ORF">I7412_01925</name>
</gene>
<evidence type="ECO:0000256" key="8">
    <source>
        <dbReference type="ARBA" id="ARBA00023136"/>
    </source>
</evidence>
<feature type="transmembrane region" description="Helical" evidence="10">
    <location>
        <begin position="637"/>
        <end position="657"/>
    </location>
</feature>
<comment type="subcellular location">
    <subcellularLocation>
        <location evidence="1">Membrane</location>
        <topology evidence="1">Multi-pass membrane protein</topology>
    </subcellularLocation>
</comment>
<protein>
    <submittedName>
        <fullName evidence="13">ATP-binding cassette domain-containing protein</fullName>
    </submittedName>
</protein>
<evidence type="ECO:0000256" key="6">
    <source>
        <dbReference type="ARBA" id="ARBA00022840"/>
    </source>
</evidence>
<dbReference type="SMART" id="SM00240">
    <property type="entry name" value="FHA"/>
    <property type="match status" value="2"/>
</dbReference>
<dbReference type="GO" id="GO:0140359">
    <property type="term" value="F:ABC-type transporter activity"/>
    <property type="evidence" value="ECO:0007669"/>
    <property type="project" value="InterPro"/>
</dbReference>
<dbReference type="InterPro" id="IPR003593">
    <property type="entry name" value="AAA+_ATPase"/>
</dbReference>
<dbReference type="GO" id="GO:0005524">
    <property type="term" value="F:ATP binding"/>
    <property type="evidence" value="ECO:0007669"/>
    <property type="project" value="UniProtKB-KW"/>
</dbReference>
<dbReference type="Gene3D" id="3.40.50.300">
    <property type="entry name" value="P-loop containing nucleotide triphosphate hydrolases"/>
    <property type="match status" value="1"/>
</dbReference>
<dbReference type="Pfam" id="PF00005">
    <property type="entry name" value="ABC_tran"/>
    <property type="match status" value="1"/>
</dbReference>
<evidence type="ECO:0000256" key="9">
    <source>
        <dbReference type="SAM" id="MobiDB-lite"/>
    </source>
</evidence>
<feature type="compositionally biased region" description="Pro residues" evidence="9">
    <location>
        <begin position="880"/>
        <end position="891"/>
    </location>
</feature>
<feature type="region of interest" description="Disordered" evidence="9">
    <location>
        <begin position="880"/>
        <end position="933"/>
    </location>
</feature>
<sequence>MASTTLRVTTSTGEVVLAGVDSAVIGRARASNVVINDSQVSRQHVLLAPSAGGWRVVDNSANGMFQDGRRVSELEVRPGEQARLRLGGVDGPEVVLAAVAGAPGSAPAGPPAAPPQWSPPPPVPAPPAPAPYPPAPHTPAPPYQAAGSVAAANASLLPTARAGQAGIPRVAGPVDPTTGSSPSVPAARKTHPIRPGGKIRLGRSRDNDVAVPDLLASRHHAELYLHPGGGAEVVDLDTANGTFVNGQRVARAPVGQRDVIAIGHHLFQLDGTNLVEYHDSGDVAFEAANLNVWAGTKQLMHDMTFRLPARSLLGVVGPSGAGKSTLLNALTGFRPADAGTVRYAGRDLYDEYDELRRRIGYVPQADPLHAQLTVRQALEYGAELRFPADTTAEERRVRVEEVIGELGLTQHADKPVSALSGGQKKRTSVALELLTRPSLLFLDEPTSGLDPANDQAVMDTLRALAKGGGAGSADEQGRTVIVVTHSVLFLDRCDYVLVLSPGGYVAYFGPPDGALTYFGKRDFKDFVDTFRDLENTPGEQMAARFRASGDFVPSAMVAPSVRAAPPPLPSLRQQPVSAQLSTLTRRYLKVILADKSYLRLIALFPVLLGIVPRVIPAPDGLGFVFTDDGQPTINTDATTVLVVLVLCACFMGMANSVREIVKERDIYRRERTIGLSRTAYLGSKIIVLTGITTLQCIVFTLIGLLGRTPEEAVLLGSPLIECLVAIIVAAIASMMIGLLVSTLVDNADKTMPFLVLITMGQLVLASGMFPVNNQPGLGQLSWLAPARWGFAALASTDDLNNVVGRGRPGGDPIDSLWKHNAGIWFLDIFMCLLLAVAMLYLTTIMLRRMEPKVGRPAAAGVAASAVAAYGAQGAPGAPGMPAPGMPGPGMPGPGGYGPPTGAPGYPPPAPTPWPPHPGAGQPPAPGQWGPPGR</sequence>
<feature type="compositionally biased region" description="Pro residues" evidence="9">
    <location>
        <begin position="900"/>
        <end position="925"/>
    </location>
</feature>
<dbReference type="InterPro" id="IPR008984">
    <property type="entry name" value="SMAD_FHA_dom_sf"/>
</dbReference>
<dbReference type="InterPro" id="IPR013525">
    <property type="entry name" value="ABC2_TM"/>
</dbReference>
<dbReference type="SUPFAM" id="SSF52540">
    <property type="entry name" value="P-loop containing nucleoside triphosphate hydrolases"/>
    <property type="match status" value="1"/>
</dbReference>
<name>A0A937R8Q7_9ACTN</name>
<dbReference type="GO" id="GO:0016887">
    <property type="term" value="F:ATP hydrolysis activity"/>
    <property type="evidence" value="ECO:0007669"/>
    <property type="project" value="InterPro"/>
</dbReference>
<dbReference type="RefSeq" id="WP_203006757.1">
    <property type="nucleotide sequence ID" value="NZ_JADWYU010000396.1"/>
</dbReference>
<dbReference type="PROSITE" id="PS50006">
    <property type="entry name" value="FHA_DOMAIN"/>
    <property type="match status" value="2"/>
</dbReference>
<feature type="region of interest" description="Disordered" evidence="9">
    <location>
        <begin position="103"/>
        <end position="146"/>
    </location>
</feature>
<dbReference type="Proteomes" id="UP000604475">
    <property type="component" value="Unassembled WGS sequence"/>
</dbReference>
<feature type="transmembrane region" description="Helical" evidence="10">
    <location>
        <begin position="718"/>
        <end position="741"/>
    </location>
</feature>
<evidence type="ECO:0000256" key="1">
    <source>
        <dbReference type="ARBA" id="ARBA00004141"/>
    </source>
</evidence>
<evidence type="ECO:0000256" key="2">
    <source>
        <dbReference type="ARBA" id="ARBA00022448"/>
    </source>
</evidence>
<dbReference type="SUPFAM" id="SSF49879">
    <property type="entry name" value="SMAD/FHA domain"/>
    <property type="match status" value="2"/>
</dbReference>
<dbReference type="SMART" id="SM00382">
    <property type="entry name" value="AAA"/>
    <property type="match status" value="1"/>
</dbReference>
<evidence type="ECO:0000259" key="11">
    <source>
        <dbReference type="PROSITE" id="PS50006"/>
    </source>
</evidence>
<feature type="compositionally biased region" description="Pro residues" evidence="9">
    <location>
        <begin position="108"/>
        <end position="142"/>
    </location>
</feature>
<dbReference type="EMBL" id="JAEACQ010000122">
    <property type="protein sequence ID" value="MBL7625955.1"/>
    <property type="molecule type" value="Genomic_DNA"/>
</dbReference>
<evidence type="ECO:0000313" key="13">
    <source>
        <dbReference type="EMBL" id="MBL7625955.1"/>
    </source>
</evidence>
<dbReference type="InterPro" id="IPR000253">
    <property type="entry name" value="FHA_dom"/>
</dbReference>
<dbReference type="AlphaFoldDB" id="A0A937R8Q7"/>
<keyword evidence="7 10" id="KW-1133">Transmembrane helix</keyword>
<keyword evidence="3" id="KW-0597">Phosphoprotein</keyword>
<feature type="domain" description="FHA" evidence="11">
    <location>
        <begin position="199"/>
        <end position="249"/>
    </location>
</feature>
<feature type="domain" description="ABC transporter" evidence="12">
    <location>
        <begin position="285"/>
        <end position="527"/>
    </location>
</feature>
<evidence type="ECO:0000256" key="5">
    <source>
        <dbReference type="ARBA" id="ARBA00022741"/>
    </source>
</evidence>
<accession>A0A937R8Q7</accession>
<keyword evidence="14" id="KW-1185">Reference proteome</keyword>
<feature type="domain" description="FHA" evidence="11">
    <location>
        <begin position="23"/>
        <end position="71"/>
    </location>
</feature>
<dbReference type="Pfam" id="PF01061">
    <property type="entry name" value="ABC2_membrane"/>
    <property type="match status" value="1"/>
</dbReference>
<dbReference type="CDD" id="cd00060">
    <property type="entry name" value="FHA"/>
    <property type="match status" value="1"/>
</dbReference>
<organism evidence="13 14">
    <name type="scientific">Frankia nepalensis</name>
    <dbReference type="NCBI Taxonomy" id="1836974"/>
    <lineage>
        <taxon>Bacteria</taxon>
        <taxon>Bacillati</taxon>
        <taxon>Actinomycetota</taxon>
        <taxon>Actinomycetes</taxon>
        <taxon>Frankiales</taxon>
        <taxon>Frankiaceae</taxon>
        <taxon>Frankia</taxon>
    </lineage>
</organism>
<feature type="transmembrane region" description="Helical" evidence="10">
    <location>
        <begin position="823"/>
        <end position="846"/>
    </location>
</feature>
<feature type="transmembrane region" description="Helical" evidence="10">
    <location>
        <begin position="678"/>
        <end position="706"/>
    </location>
</feature>
<keyword evidence="5" id="KW-0547">Nucleotide-binding</keyword>
<keyword evidence="8 10" id="KW-0472">Membrane</keyword>
<dbReference type="PROSITE" id="PS50893">
    <property type="entry name" value="ABC_TRANSPORTER_2"/>
    <property type="match status" value="1"/>
</dbReference>
<evidence type="ECO:0000259" key="12">
    <source>
        <dbReference type="PROSITE" id="PS50893"/>
    </source>
</evidence>
<dbReference type="GO" id="GO:0016020">
    <property type="term" value="C:membrane"/>
    <property type="evidence" value="ECO:0007669"/>
    <property type="project" value="UniProtKB-SubCell"/>
</dbReference>
<keyword evidence="4 10" id="KW-0812">Transmembrane</keyword>
<feature type="transmembrane region" description="Helical" evidence="10">
    <location>
        <begin position="596"/>
        <end position="617"/>
    </location>
</feature>
<dbReference type="Gene3D" id="2.60.200.20">
    <property type="match status" value="2"/>
</dbReference>
<dbReference type="FunFam" id="3.40.50.300:FF:000474">
    <property type="entry name" value="Putative ABC transporter ATP-binding subunit"/>
    <property type="match status" value="1"/>
</dbReference>
<dbReference type="InterPro" id="IPR003439">
    <property type="entry name" value="ABC_transporter-like_ATP-bd"/>
</dbReference>
<reference evidence="13" key="1">
    <citation type="submission" date="2020-12" db="EMBL/GenBank/DDBJ databases">
        <title>Genomic characterization of non-nitrogen-fixing Frankia strains.</title>
        <authorList>
            <person name="Carlos-Shanley C."/>
            <person name="Guerra T."/>
            <person name="Hahn D."/>
        </authorList>
    </citation>
    <scope>NUCLEOTIDE SEQUENCE</scope>
    <source>
        <strain evidence="13">CN6</strain>
    </source>
</reference>
<keyword evidence="2" id="KW-0813">Transport</keyword>